<dbReference type="Proteomes" id="UP000886667">
    <property type="component" value="Unassembled WGS sequence"/>
</dbReference>
<dbReference type="Pfam" id="PF02607">
    <property type="entry name" value="B12-binding_2"/>
    <property type="match status" value="1"/>
</dbReference>
<comment type="caution">
    <text evidence="4">The sequence shown here is derived from an EMBL/GenBank/DDBJ whole genome shotgun (WGS) entry which is preliminary data.</text>
</comment>
<dbReference type="SUPFAM" id="SSF52242">
    <property type="entry name" value="Cobalamin (vitamin B12)-binding domain"/>
    <property type="match status" value="1"/>
</dbReference>
<dbReference type="Pfam" id="PF02310">
    <property type="entry name" value="B12-binding"/>
    <property type="match status" value="1"/>
</dbReference>
<dbReference type="GO" id="GO:0008705">
    <property type="term" value="F:methionine synthase activity"/>
    <property type="evidence" value="ECO:0007669"/>
    <property type="project" value="TreeGrafter"/>
</dbReference>
<dbReference type="Gene3D" id="1.10.1240.10">
    <property type="entry name" value="Methionine synthase domain"/>
    <property type="match status" value="1"/>
</dbReference>
<dbReference type="InterPro" id="IPR036724">
    <property type="entry name" value="Cobalamin-bd_sf"/>
</dbReference>
<evidence type="ECO:0000256" key="1">
    <source>
        <dbReference type="ARBA" id="ARBA00022723"/>
    </source>
</evidence>
<dbReference type="PANTHER" id="PTHR45833">
    <property type="entry name" value="METHIONINE SYNTHASE"/>
    <property type="match status" value="1"/>
</dbReference>
<dbReference type="GO" id="GO:0050667">
    <property type="term" value="P:homocysteine metabolic process"/>
    <property type="evidence" value="ECO:0007669"/>
    <property type="project" value="TreeGrafter"/>
</dbReference>
<evidence type="ECO:0000313" key="5">
    <source>
        <dbReference type="Proteomes" id="UP000886667"/>
    </source>
</evidence>
<dbReference type="GO" id="GO:0005829">
    <property type="term" value="C:cytosol"/>
    <property type="evidence" value="ECO:0007669"/>
    <property type="project" value="TreeGrafter"/>
</dbReference>
<dbReference type="EMBL" id="JAEPCM010000045">
    <property type="protein sequence ID" value="MCG7945161.1"/>
    <property type="molecule type" value="Genomic_DNA"/>
</dbReference>
<dbReference type="InterPro" id="IPR036594">
    <property type="entry name" value="Meth_synthase_dom"/>
</dbReference>
<name>A0A9E4K9Z2_9GAMM</name>
<organism evidence="4 5">
    <name type="scientific">Candidatus Thiodiazotropha taylori</name>
    <dbReference type="NCBI Taxonomy" id="2792791"/>
    <lineage>
        <taxon>Bacteria</taxon>
        <taxon>Pseudomonadati</taxon>
        <taxon>Pseudomonadota</taxon>
        <taxon>Gammaproteobacteria</taxon>
        <taxon>Chromatiales</taxon>
        <taxon>Sedimenticolaceae</taxon>
        <taxon>Candidatus Thiodiazotropha</taxon>
    </lineage>
</organism>
<dbReference type="PANTHER" id="PTHR45833:SF1">
    <property type="entry name" value="METHIONINE SYNTHASE"/>
    <property type="match status" value="1"/>
</dbReference>
<dbReference type="GO" id="GO:0046653">
    <property type="term" value="P:tetrahydrofolate metabolic process"/>
    <property type="evidence" value="ECO:0007669"/>
    <property type="project" value="TreeGrafter"/>
</dbReference>
<keyword evidence="2" id="KW-0170">Cobalt</keyword>
<reference evidence="4" key="1">
    <citation type="journal article" date="2021" name="Proc. Natl. Acad. Sci. U.S.A.">
        <title>Global biogeography of chemosynthetic symbionts reveals both localized and globally distributed symbiont groups. .</title>
        <authorList>
            <person name="Osvatic J.T."/>
            <person name="Wilkins L.G.E."/>
            <person name="Leibrecht L."/>
            <person name="Leray M."/>
            <person name="Zauner S."/>
            <person name="Polzin J."/>
            <person name="Camacho Y."/>
            <person name="Gros O."/>
            <person name="van Gils J.A."/>
            <person name="Eisen J.A."/>
            <person name="Petersen J.M."/>
            <person name="Yuen B."/>
        </authorList>
    </citation>
    <scope>NUCLEOTIDE SEQUENCE</scope>
    <source>
        <strain evidence="4">MAGclacostrist064TRANS</strain>
    </source>
</reference>
<keyword evidence="1" id="KW-0479">Metal-binding</keyword>
<dbReference type="PROSITE" id="PS51332">
    <property type="entry name" value="B12_BINDING"/>
    <property type="match status" value="1"/>
</dbReference>
<evidence type="ECO:0000256" key="2">
    <source>
        <dbReference type="ARBA" id="ARBA00023285"/>
    </source>
</evidence>
<evidence type="ECO:0000259" key="3">
    <source>
        <dbReference type="PROSITE" id="PS51332"/>
    </source>
</evidence>
<sequence>MKSLQDLIKRARQIDKIPPSSVNAYLDKKEQLLDQVNRAIAAHPEFGSFLGENSFELLENNHRNHVSFIAEIFAQNDFESLARALPWVYRAYHNQGVDYAYFPAELNAWSAAIRQLINPDYAKPLIQVYEWVLAQHELTIAIAESETQLNVSVEARFKPNQQEFMGALKARDMKQCLSISQQALKLGASLQDIFNHVIYPSMVEVGLQWESGEISVAEEHQATSIVNSVISALYLEADFPMKQTATAVVSAAPSERHEMGAWMTAACLELDGWKVTYLGSDIPAEEVAMTTIKVRADLLALSIAMPFNIPSAREVIRAVRADPLGENIKVMVGGQVFLQFPGLASSLDADACLSNCMEAVDWANKLIGRSGS</sequence>
<dbReference type="InterPro" id="IPR006158">
    <property type="entry name" value="Cobalamin-bd"/>
</dbReference>
<evidence type="ECO:0000313" key="4">
    <source>
        <dbReference type="EMBL" id="MCG7945161.1"/>
    </source>
</evidence>
<dbReference type="GO" id="GO:0031419">
    <property type="term" value="F:cobalamin binding"/>
    <property type="evidence" value="ECO:0007669"/>
    <property type="project" value="InterPro"/>
</dbReference>
<dbReference type="Gene3D" id="3.40.50.280">
    <property type="entry name" value="Cobalamin-binding domain"/>
    <property type="match status" value="1"/>
</dbReference>
<dbReference type="InterPro" id="IPR050554">
    <property type="entry name" value="Met_Synthase/Corrinoid"/>
</dbReference>
<proteinExistence type="predicted"/>
<feature type="domain" description="B12-binding" evidence="3">
    <location>
        <begin position="244"/>
        <end position="372"/>
    </location>
</feature>
<gene>
    <name evidence="4" type="ORF">JAZ07_02310</name>
</gene>
<accession>A0A9E4K9Z2</accession>
<protein>
    <submittedName>
        <fullName evidence="4">Cobalamin-dependent protein</fullName>
    </submittedName>
</protein>
<dbReference type="InterPro" id="IPR003759">
    <property type="entry name" value="Cbl-bd_cap"/>
</dbReference>
<dbReference type="AlphaFoldDB" id="A0A9E4K9Z2"/>
<dbReference type="GO" id="GO:0046872">
    <property type="term" value="F:metal ion binding"/>
    <property type="evidence" value="ECO:0007669"/>
    <property type="project" value="UniProtKB-KW"/>
</dbReference>